<evidence type="ECO:0000256" key="1">
    <source>
        <dbReference type="SAM" id="Phobius"/>
    </source>
</evidence>
<dbReference type="RefSeq" id="WP_269560053.1">
    <property type="nucleotide sequence ID" value="NZ_CP114767.1"/>
</dbReference>
<feature type="transmembrane region" description="Helical" evidence="1">
    <location>
        <begin position="72"/>
        <end position="90"/>
    </location>
</feature>
<reference evidence="2 3" key="1">
    <citation type="submission" date="2022-12" db="EMBL/GenBank/DDBJ databases">
        <title>Hymenobacter canadensis sp. nov. isolated from lake water of the Cambridge Bay, Canada.</title>
        <authorList>
            <person name="Kim W.H."/>
            <person name="Lee Y.M."/>
        </authorList>
    </citation>
    <scope>NUCLEOTIDE SEQUENCE [LARGE SCALE GENOMIC DNA]</scope>
    <source>
        <strain evidence="2 3">PAMC 29467</strain>
    </source>
</reference>
<feature type="transmembrane region" description="Helical" evidence="1">
    <location>
        <begin position="12"/>
        <end position="32"/>
    </location>
</feature>
<gene>
    <name evidence="2" type="ORF">O3303_00180</name>
</gene>
<keyword evidence="3" id="KW-1185">Reference proteome</keyword>
<accession>A0ABY7LQX0</accession>
<dbReference type="Proteomes" id="UP001211005">
    <property type="component" value="Chromosome"/>
</dbReference>
<feature type="transmembrane region" description="Helical" evidence="1">
    <location>
        <begin position="47"/>
        <end position="65"/>
    </location>
</feature>
<sequence length="133" mass="14308">MSAAKNGIQSQYLVAVANQSCNFGAALPFVHLTSNMAASPNPEPSKLRNLGALLVPGIFLLMALLKLFSQDYLAAGLWTCLSLGLLLLGQAQRRRWAFWAACAMLVLSLVFVYLKSRANRAAKQAQPAAASTR</sequence>
<name>A0ABY7LQX0_9BACT</name>
<proteinExistence type="predicted"/>
<evidence type="ECO:0008006" key="4">
    <source>
        <dbReference type="Google" id="ProtNLM"/>
    </source>
</evidence>
<keyword evidence="1" id="KW-1133">Transmembrane helix</keyword>
<feature type="transmembrane region" description="Helical" evidence="1">
    <location>
        <begin position="96"/>
        <end position="114"/>
    </location>
</feature>
<organism evidence="2 3">
    <name type="scientific">Hymenobacter canadensis</name>
    <dbReference type="NCBI Taxonomy" id="2999067"/>
    <lineage>
        <taxon>Bacteria</taxon>
        <taxon>Pseudomonadati</taxon>
        <taxon>Bacteroidota</taxon>
        <taxon>Cytophagia</taxon>
        <taxon>Cytophagales</taxon>
        <taxon>Hymenobacteraceae</taxon>
        <taxon>Hymenobacter</taxon>
    </lineage>
</organism>
<evidence type="ECO:0000313" key="2">
    <source>
        <dbReference type="EMBL" id="WBA41994.1"/>
    </source>
</evidence>
<evidence type="ECO:0000313" key="3">
    <source>
        <dbReference type="Proteomes" id="UP001211005"/>
    </source>
</evidence>
<keyword evidence="1" id="KW-0472">Membrane</keyword>
<dbReference type="EMBL" id="CP114767">
    <property type="protein sequence ID" value="WBA41994.1"/>
    <property type="molecule type" value="Genomic_DNA"/>
</dbReference>
<keyword evidence="1" id="KW-0812">Transmembrane</keyword>
<protein>
    <recommendedName>
        <fullName evidence="4">MerC domain-containing protein</fullName>
    </recommendedName>
</protein>